<reference evidence="11 12" key="1">
    <citation type="submission" date="2014-08" db="EMBL/GenBank/DDBJ databases">
        <title>Porphyromonas canoris strain:OH2762 Genome sequencing.</title>
        <authorList>
            <person name="Wallis C."/>
            <person name="Deusch O."/>
            <person name="O'Flynn C."/>
            <person name="Davis I."/>
            <person name="Jospin G."/>
            <person name="Darling A.E."/>
            <person name="Coil D.A."/>
            <person name="Alexiev A."/>
            <person name="Horsfall A."/>
            <person name="Kirkwood N."/>
            <person name="Harris S."/>
            <person name="Eisen J.A."/>
        </authorList>
    </citation>
    <scope>NUCLEOTIDE SEQUENCE [LARGE SCALE GENOMIC DNA]</scope>
    <source>
        <strain evidence="12">COT-108 OH2762</strain>
    </source>
</reference>
<comment type="catalytic activity">
    <reaction evidence="8">
        <text>L-histidinol phosphate + 2-oxoglutarate = 3-(imidazol-4-yl)-2-oxopropyl phosphate + L-glutamate</text>
        <dbReference type="Rhea" id="RHEA:23744"/>
        <dbReference type="ChEBI" id="CHEBI:16810"/>
        <dbReference type="ChEBI" id="CHEBI:29985"/>
        <dbReference type="ChEBI" id="CHEBI:57766"/>
        <dbReference type="ChEBI" id="CHEBI:57980"/>
        <dbReference type="EC" id="2.6.1.9"/>
    </reaction>
</comment>
<comment type="cofactor">
    <cofactor evidence="9">
        <name>pyridoxal 5'-phosphate</name>
        <dbReference type="ChEBI" id="CHEBI:597326"/>
    </cofactor>
</comment>
<dbReference type="SUPFAM" id="SSF53383">
    <property type="entry name" value="PLP-dependent transferases"/>
    <property type="match status" value="1"/>
</dbReference>
<evidence type="ECO:0000256" key="2">
    <source>
        <dbReference type="ARBA" id="ARBA00007970"/>
    </source>
</evidence>
<name>A0ABR4XMQ1_9PORP</name>
<keyword evidence="6" id="KW-0663">Pyridoxal phosphate</keyword>
<accession>A0ABR4XMQ1</accession>
<feature type="domain" description="Aminotransferase class I/classII large" evidence="10">
    <location>
        <begin position="13"/>
        <end position="302"/>
    </location>
</feature>
<evidence type="ECO:0000313" key="12">
    <source>
        <dbReference type="Proteomes" id="UP000030101"/>
    </source>
</evidence>
<keyword evidence="5 9" id="KW-0808">Transferase</keyword>
<evidence type="ECO:0000256" key="8">
    <source>
        <dbReference type="ARBA" id="ARBA00047481"/>
    </source>
</evidence>
<dbReference type="PANTHER" id="PTHR43643">
    <property type="entry name" value="HISTIDINOL-PHOSPHATE AMINOTRANSFERASE 2"/>
    <property type="match status" value="1"/>
</dbReference>
<dbReference type="Pfam" id="PF00155">
    <property type="entry name" value="Aminotran_1_2"/>
    <property type="match status" value="1"/>
</dbReference>
<dbReference type="Proteomes" id="UP000030101">
    <property type="component" value="Unassembled WGS sequence"/>
</dbReference>
<evidence type="ECO:0000259" key="10">
    <source>
        <dbReference type="Pfam" id="PF00155"/>
    </source>
</evidence>
<gene>
    <name evidence="11" type="ORF">HQ43_00800</name>
</gene>
<keyword evidence="7" id="KW-0368">Histidine biosynthesis</keyword>
<dbReference type="InterPro" id="IPR004838">
    <property type="entry name" value="NHTrfase_class1_PyrdxlP-BS"/>
</dbReference>
<keyword evidence="4" id="KW-0028">Amino-acid biosynthesis</keyword>
<dbReference type="Gene3D" id="3.40.640.10">
    <property type="entry name" value="Type I PLP-dependent aspartate aminotransferase-like (Major domain)"/>
    <property type="match status" value="1"/>
</dbReference>
<keyword evidence="3 9" id="KW-0032">Aminotransferase</keyword>
<protein>
    <recommendedName>
        <fullName evidence="9">Aminotransferase</fullName>
        <ecNumber evidence="9">2.6.1.-</ecNumber>
    </recommendedName>
</protein>
<dbReference type="EC" id="2.6.1.-" evidence="9"/>
<evidence type="ECO:0000256" key="3">
    <source>
        <dbReference type="ARBA" id="ARBA00022576"/>
    </source>
</evidence>
<evidence type="ECO:0000313" key="11">
    <source>
        <dbReference type="EMBL" id="KGN93225.1"/>
    </source>
</evidence>
<dbReference type="EMBL" id="JQZV01000003">
    <property type="protein sequence ID" value="KGN93225.1"/>
    <property type="molecule type" value="Genomic_DNA"/>
</dbReference>
<dbReference type="InterPro" id="IPR004839">
    <property type="entry name" value="Aminotransferase_I/II_large"/>
</dbReference>
<dbReference type="InterPro" id="IPR015421">
    <property type="entry name" value="PyrdxlP-dep_Trfase_major"/>
</dbReference>
<evidence type="ECO:0000256" key="7">
    <source>
        <dbReference type="ARBA" id="ARBA00023102"/>
    </source>
</evidence>
<comment type="caution">
    <text evidence="11">The sequence shown here is derived from an EMBL/GenBank/DDBJ whole genome shotgun (WGS) entry which is preliminary data.</text>
</comment>
<dbReference type="PROSITE" id="PS00105">
    <property type="entry name" value="AA_TRANSFER_CLASS_1"/>
    <property type="match status" value="1"/>
</dbReference>
<evidence type="ECO:0000256" key="4">
    <source>
        <dbReference type="ARBA" id="ARBA00022605"/>
    </source>
</evidence>
<organism evidence="11 12">
    <name type="scientific">Porphyromonas canoris</name>
    <dbReference type="NCBI Taxonomy" id="36875"/>
    <lineage>
        <taxon>Bacteria</taxon>
        <taxon>Pseudomonadati</taxon>
        <taxon>Bacteroidota</taxon>
        <taxon>Bacteroidia</taxon>
        <taxon>Bacteroidales</taxon>
        <taxon>Porphyromonadaceae</taxon>
        <taxon>Porphyromonas</taxon>
    </lineage>
</organism>
<evidence type="ECO:0000256" key="9">
    <source>
        <dbReference type="RuleBase" id="RU000481"/>
    </source>
</evidence>
<dbReference type="RefSeq" id="WP_036789007.1">
    <property type="nucleotide sequence ID" value="NZ_JQZV01000003.1"/>
</dbReference>
<evidence type="ECO:0000256" key="1">
    <source>
        <dbReference type="ARBA" id="ARBA00005011"/>
    </source>
</evidence>
<comment type="similarity">
    <text evidence="2">Belongs to the class-II pyridoxal-phosphate-dependent aminotransferase family. Histidinol-phosphate aminotransferase subfamily.</text>
</comment>
<comment type="pathway">
    <text evidence="1">Amino-acid biosynthesis; L-histidine biosynthesis; L-histidine from 5-phospho-alpha-D-ribose 1-diphosphate: step 7/9.</text>
</comment>
<dbReference type="Gene3D" id="3.90.1150.10">
    <property type="entry name" value="Aspartate Aminotransferase, domain 1"/>
    <property type="match status" value="1"/>
</dbReference>
<sequence>MRTTAARLEQKQPMDFGTNVWYGATLDKLKSHLIEQIDIISSYPERDAKSLRRLLARRYELKDGNLIITAGTFTAVNVIARIFDRKKSLFVTPCGGKLIEGCEASNHEIVLSGDVNSLSELDFTGIDLCWMANPNTVSGKQYRRKDILDMVDSHPNVTFIFNITYGNYVLDDPLKPSDMGKRSNMIMFSSVSKSYNLPGLRLAYIVAPEGIGKVLQKQVASYSISTIAQEAGKYIFVHPAQFVIPLRKWLRSAEEFRSTLATIPEIEVLPSNTPYFLIKLNVGDGRELARFLAEHRNINIRTTDDVCGLSNQFIGVSTRSSEENSLLVAAINEWIASKVK</sequence>
<keyword evidence="12" id="KW-1185">Reference proteome</keyword>
<evidence type="ECO:0000256" key="5">
    <source>
        <dbReference type="ARBA" id="ARBA00022679"/>
    </source>
</evidence>
<evidence type="ECO:0000256" key="6">
    <source>
        <dbReference type="ARBA" id="ARBA00022898"/>
    </source>
</evidence>
<dbReference type="InterPro" id="IPR015424">
    <property type="entry name" value="PyrdxlP-dep_Trfase"/>
</dbReference>
<dbReference type="InterPro" id="IPR050106">
    <property type="entry name" value="HistidinolP_aminotransfase"/>
</dbReference>
<dbReference type="CDD" id="cd00609">
    <property type="entry name" value="AAT_like"/>
    <property type="match status" value="1"/>
</dbReference>
<dbReference type="PANTHER" id="PTHR43643:SF6">
    <property type="entry name" value="HISTIDINOL-PHOSPHATE AMINOTRANSFERASE"/>
    <property type="match status" value="1"/>
</dbReference>
<comment type="similarity">
    <text evidence="9">Belongs to the class-I pyridoxal-phosphate-dependent aminotransferase family.</text>
</comment>
<proteinExistence type="inferred from homology"/>
<dbReference type="InterPro" id="IPR015422">
    <property type="entry name" value="PyrdxlP-dep_Trfase_small"/>
</dbReference>